<dbReference type="KEGG" id="aaq:AOC05_17965"/>
<name>A0A0M3UGV5_9MICC</name>
<dbReference type="PATRIC" id="fig|656366.3.peg.3867"/>
<gene>
    <name evidence="2" type="ORF">AOC05_00300</name>
    <name evidence="3" type="ORF">AOC05_17965</name>
</gene>
<keyword evidence="1" id="KW-1133">Transmembrane helix</keyword>
<evidence type="ECO:0000313" key="2">
    <source>
        <dbReference type="EMBL" id="ALE91165.1"/>
    </source>
</evidence>
<dbReference type="Proteomes" id="UP000062833">
    <property type="component" value="Chromosome"/>
</dbReference>
<reference evidence="4" key="1">
    <citation type="submission" date="2015-09" db="EMBL/GenBank/DDBJ databases">
        <title>Complete genome of Arthrobacter alpinus strain R3.8.</title>
        <authorList>
            <person name="See-Too W.S."/>
            <person name="Chan K.G."/>
        </authorList>
    </citation>
    <scope>NUCLEOTIDE SEQUENCE [LARGE SCALE GENOMIC DNA]</scope>
    <source>
        <strain evidence="4">R3.8</strain>
    </source>
</reference>
<accession>A0A0M3UGV5</accession>
<dbReference type="KEGG" id="aaq:AOC05_00300"/>
<proteinExistence type="predicted"/>
<keyword evidence="1" id="KW-0472">Membrane</keyword>
<keyword evidence="4" id="KW-1185">Reference proteome</keyword>
<feature type="transmembrane region" description="Helical" evidence="1">
    <location>
        <begin position="33"/>
        <end position="51"/>
    </location>
</feature>
<evidence type="ECO:0000313" key="4">
    <source>
        <dbReference type="Proteomes" id="UP000062833"/>
    </source>
</evidence>
<protein>
    <submittedName>
        <fullName evidence="3">Uncharacterized protein</fullName>
    </submittedName>
</protein>
<organism evidence="3 4">
    <name type="scientific">Arthrobacter alpinus</name>
    <dbReference type="NCBI Taxonomy" id="656366"/>
    <lineage>
        <taxon>Bacteria</taxon>
        <taxon>Bacillati</taxon>
        <taxon>Actinomycetota</taxon>
        <taxon>Actinomycetes</taxon>
        <taxon>Micrococcales</taxon>
        <taxon>Micrococcaceae</taxon>
        <taxon>Arthrobacter</taxon>
    </lineage>
</organism>
<dbReference type="AlphaFoldDB" id="A0A0M3UGV5"/>
<dbReference type="EMBL" id="CP012677">
    <property type="protein sequence ID" value="ALE93775.1"/>
    <property type="molecule type" value="Genomic_DNA"/>
</dbReference>
<reference evidence="3" key="2">
    <citation type="submission" date="2016-03" db="EMBL/GenBank/DDBJ databases">
        <title>Complete genome of Arthrobacter alpinus strain R3.8.</title>
        <authorList>
            <person name="See-Too W.S."/>
            <person name="Chan K.G."/>
        </authorList>
    </citation>
    <scope>NUCLEOTIDE SEQUENCE</scope>
    <source>
        <strain evidence="3 4">R3.8</strain>
    </source>
</reference>
<keyword evidence="1" id="KW-0812">Transmembrane</keyword>
<dbReference type="EMBL" id="CP012677">
    <property type="protein sequence ID" value="ALE91165.1"/>
    <property type="molecule type" value="Genomic_DNA"/>
</dbReference>
<evidence type="ECO:0000313" key="3">
    <source>
        <dbReference type="EMBL" id="ALE93775.1"/>
    </source>
</evidence>
<evidence type="ECO:0000256" key="1">
    <source>
        <dbReference type="SAM" id="Phobius"/>
    </source>
</evidence>
<sequence>MIRLRLSILGPAVLLIAVLGVLALMVPDLVQPLITGMFIVMVAAFVIVFLLERSRRHRGR</sequence>